<evidence type="ECO:0000259" key="15">
    <source>
        <dbReference type="Pfam" id="PF20560"/>
    </source>
</evidence>
<reference evidence="16 17" key="1">
    <citation type="submission" date="2019-03" db="EMBL/GenBank/DDBJ databases">
        <title>Genomic Encyclopedia of Type Strains, Phase IV (KMG-IV): sequencing the most valuable type-strain genomes for metagenomic binning, comparative biology and taxonomic classification.</title>
        <authorList>
            <person name="Goeker M."/>
        </authorList>
    </citation>
    <scope>NUCLEOTIDE SEQUENCE [LARGE SCALE GENOMIC DNA]</scope>
    <source>
        <strain evidence="16 17">DSM 103792</strain>
    </source>
</reference>
<evidence type="ECO:0000313" key="17">
    <source>
        <dbReference type="Proteomes" id="UP000295375"/>
    </source>
</evidence>
<proteinExistence type="inferred from homology"/>
<comment type="subcellular location">
    <subcellularLocation>
        <location evidence="1">Cell inner membrane</location>
        <topology evidence="1">Multi-pass membrane protein</topology>
    </subcellularLocation>
</comment>
<gene>
    <name evidence="16" type="ORF">EV696_10441</name>
</gene>
<keyword evidence="12 13" id="KW-0472">Membrane</keyword>
<evidence type="ECO:0000256" key="8">
    <source>
        <dbReference type="ARBA" id="ARBA00022779"/>
    </source>
</evidence>
<evidence type="ECO:0000256" key="11">
    <source>
        <dbReference type="ARBA" id="ARBA00023065"/>
    </source>
</evidence>
<feature type="domain" description="MotA/TolQ/ExbB proton channel" evidence="14">
    <location>
        <begin position="133"/>
        <end position="234"/>
    </location>
</feature>
<evidence type="ECO:0000256" key="13">
    <source>
        <dbReference type="SAM" id="Phobius"/>
    </source>
</evidence>
<dbReference type="InterPro" id="IPR047055">
    <property type="entry name" value="MotA-like"/>
</dbReference>
<dbReference type="InterPro" id="IPR000540">
    <property type="entry name" value="Flag_MotA_CS"/>
</dbReference>
<evidence type="ECO:0000256" key="12">
    <source>
        <dbReference type="ARBA" id="ARBA00023136"/>
    </source>
</evidence>
<dbReference type="OrthoDB" id="9782603at2"/>
<protein>
    <submittedName>
        <fullName evidence="16">Chemotaxis protein MotA</fullName>
    </submittedName>
</protein>
<keyword evidence="7 13" id="KW-0812">Transmembrane</keyword>
<dbReference type="PROSITE" id="PS01307">
    <property type="entry name" value="MOTA"/>
    <property type="match status" value="1"/>
</dbReference>
<evidence type="ECO:0000256" key="7">
    <source>
        <dbReference type="ARBA" id="ARBA00022692"/>
    </source>
</evidence>
<evidence type="ECO:0000256" key="10">
    <source>
        <dbReference type="ARBA" id="ARBA00022989"/>
    </source>
</evidence>
<evidence type="ECO:0000256" key="2">
    <source>
        <dbReference type="ARBA" id="ARBA00008038"/>
    </source>
</evidence>
<keyword evidence="10 13" id="KW-1133">Transmembrane helix</keyword>
<evidence type="ECO:0000256" key="9">
    <source>
        <dbReference type="ARBA" id="ARBA00022781"/>
    </source>
</evidence>
<keyword evidence="5" id="KW-0145">Chemotaxis</keyword>
<feature type="transmembrane region" description="Helical" evidence="13">
    <location>
        <begin position="171"/>
        <end position="192"/>
    </location>
</feature>
<name>A0A4V3D7V9_9GAMM</name>
<dbReference type="GO" id="GO:1902600">
    <property type="term" value="P:proton transmembrane transport"/>
    <property type="evidence" value="ECO:0007669"/>
    <property type="project" value="UniProtKB-KW"/>
</dbReference>
<accession>A0A4V3D7V9</accession>
<dbReference type="GO" id="GO:0006935">
    <property type="term" value="P:chemotaxis"/>
    <property type="evidence" value="ECO:0007669"/>
    <property type="project" value="UniProtKB-KW"/>
</dbReference>
<feature type="domain" description="Motility protein A N-terminal" evidence="15">
    <location>
        <begin position="4"/>
        <end position="93"/>
    </location>
</feature>
<keyword evidence="3" id="KW-0813">Transport</keyword>
<keyword evidence="17" id="KW-1185">Reference proteome</keyword>
<keyword evidence="11" id="KW-0406">Ion transport</keyword>
<keyword evidence="4" id="KW-1003">Cell membrane</keyword>
<evidence type="ECO:0000313" key="16">
    <source>
        <dbReference type="EMBL" id="TDQ49337.1"/>
    </source>
</evidence>
<dbReference type="EMBL" id="SNYM01000004">
    <property type="protein sequence ID" value="TDQ49337.1"/>
    <property type="molecule type" value="Genomic_DNA"/>
</dbReference>
<keyword evidence="8" id="KW-0283">Flagellar rotation</keyword>
<evidence type="ECO:0000256" key="4">
    <source>
        <dbReference type="ARBA" id="ARBA00022475"/>
    </source>
</evidence>
<dbReference type="InterPro" id="IPR002898">
    <property type="entry name" value="MotA_ExbB_proton_chnl"/>
</dbReference>
<dbReference type="InterPro" id="IPR022522">
    <property type="entry name" value="Flagellar_motor_stator_MotA"/>
</dbReference>
<sequence>MNLIVGAVIVWAAVIAGYMLSGGDLLALWQPFELITICGAAFGAFFIANPMGVIAQTFKGGIGLLGGSPYNKTMYMELLSLLYDLFSKIRKEGLIAIEGEIEDPKASAIFTKYKLIMKDHHVLDFICDYMRLMVVGDMSAHELEALMDAEMEAHHTEALLPANALQKVADALPGFGIVAAVMGIVITMGALGGPPEVLGHHVAAALVGTFLGILFAYGFVAPMVSSMEHKVREEGQFYACIKASLLACVSGAPPQVAIEFGRKVLFSSVRPSFTELEKRVRGN</sequence>
<keyword evidence="9" id="KW-0375">Hydrogen ion transport</keyword>
<keyword evidence="6" id="KW-0997">Cell inner membrane</keyword>
<dbReference type="GO" id="GO:0005886">
    <property type="term" value="C:plasma membrane"/>
    <property type="evidence" value="ECO:0007669"/>
    <property type="project" value="UniProtKB-SubCell"/>
</dbReference>
<evidence type="ECO:0000256" key="1">
    <source>
        <dbReference type="ARBA" id="ARBA00004429"/>
    </source>
</evidence>
<organism evidence="16 17">
    <name type="scientific">Permianibacter aggregans</name>
    <dbReference type="NCBI Taxonomy" id="1510150"/>
    <lineage>
        <taxon>Bacteria</taxon>
        <taxon>Pseudomonadati</taxon>
        <taxon>Pseudomonadota</taxon>
        <taxon>Gammaproteobacteria</taxon>
        <taxon>Pseudomonadales</taxon>
        <taxon>Pseudomonadaceae</taxon>
        <taxon>Permianibacter</taxon>
    </lineage>
</organism>
<dbReference type="PANTHER" id="PTHR30433:SF4">
    <property type="entry name" value="MOTILITY PROTEIN A"/>
    <property type="match status" value="1"/>
</dbReference>
<feature type="transmembrane region" description="Helical" evidence="13">
    <location>
        <begin position="198"/>
        <end position="220"/>
    </location>
</feature>
<dbReference type="RefSeq" id="WP_133588838.1">
    <property type="nucleotide sequence ID" value="NZ_CP037953.1"/>
</dbReference>
<dbReference type="InterPro" id="IPR046786">
    <property type="entry name" value="MotA_N"/>
</dbReference>
<dbReference type="Pfam" id="PF01618">
    <property type="entry name" value="MotA_ExbB"/>
    <property type="match status" value="1"/>
</dbReference>
<dbReference type="GO" id="GO:0071978">
    <property type="term" value="P:bacterial-type flagellum-dependent swarming motility"/>
    <property type="evidence" value="ECO:0007669"/>
    <property type="project" value="InterPro"/>
</dbReference>
<dbReference type="NCBIfam" id="TIGR03818">
    <property type="entry name" value="MotA1"/>
    <property type="match status" value="1"/>
</dbReference>
<evidence type="ECO:0000256" key="3">
    <source>
        <dbReference type="ARBA" id="ARBA00022448"/>
    </source>
</evidence>
<dbReference type="Pfam" id="PF20560">
    <property type="entry name" value="MotA_N"/>
    <property type="match status" value="1"/>
</dbReference>
<comment type="similarity">
    <text evidence="2">Belongs to the MotA family.</text>
</comment>
<evidence type="ECO:0000259" key="14">
    <source>
        <dbReference type="Pfam" id="PF01618"/>
    </source>
</evidence>
<dbReference type="AlphaFoldDB" id="A0A4V3D7V9"/>
<evidence type="ECO:0000256" key="6">
    <source>
        <dbReference type="ARBA" id="ARBA00022519"/>
    </source>
</evidence>
<evidence type="ECO:0000256" key="5">
    <source>
        <dbReference type="ARBA" id="ARBA00022500"/>
    </source>
</evidence>
<comment type="caution">
    <text evidence="16">The sequence shown here is derived from an EMBL/GenBank/DDBJ whole genome shotgun (WGS) entry which is preliminary data.</text>
</comment>
<dbReference type="PANTHER" id="PTHR30433">
    <property type="entry name" value="CHEMOTAXIS PROTEIN MOTA"/>
    <property type="match status" value="1"/>
</dbReference>
<dbReference type="Proteomes" id="UP000295375">
    <property type="component" value="Unassembled WGS sequence"/>
</dbReference>